<gene>
    <name evidence="19" type="primary">LOC108737340</name>
</gene>
<comment type="subcellular location">
    <subcellularLocation>
        <location evidence="1">Cell membrane</location>
        <topology evidence="1">Single-pass membrane protein</topology>
    </subcellularLocation>
</comment>
<dbReference type="Gene3D" id="1.10.510.10">
    <property type="entry name" value="Transferase(Phosphotransferase) domain 1"/>
    <property type="match status" value="1"/>
</dbReference>
<evidence type="ECO:0000313" key="19">
    <source>
        <dbReference type="RefSeq" id="XP_018325656.1"/>
    </source>
</evidence>
<dbReference type="RefSeq" id="XP_018325656.1">
    <property type="nucleotide sequence ID" value="XM_018470154.2"/>
</dbReference>
<dbReference type="PANTHER" id="PTHR24416">
    <property type="entry name" value="TYROSINE-PROTEIN KINASE RECEPTOR"/>
    <property type="match status" value="1"/>
</dbReference>
<dbReference type="AlphaFoldDB" id="A0A1W4WP05"/>
<dbReference type="InParanoid" id="A0A1W4WP05"/>
<dbReference type="GO" id="GO:0051897">
    <property type="term" value="P:positive regulation of phosphatidylinositol 3-kinase/protein kinase B signal transduction"/>
    <property type="evidence" value="ECO:0007669"/>
    <property type="project" value="TreeGrafter"/>
</dbReference>
<keyword evidence="12" id="KW-0829">Tyrosine-protein kinase</keyword>
<dbReference type="CDD" id="cd05043">
    <property type="entry name" value="PTK_Ryk"/>
    <property type="match status" value="1"/>
</dbReference>
<feature type="domain" description="WIF" evidence="17">
    <location>
        <begin position="30"/>
        <end position="159"/>
    </location>
</feature>
<evidence type="ECO:0000256" key="6">
    <source>
        <dbReference type="ARBA" id="ARBA00022729"/>
    </source>
</evidence>
<feature type="transmembrane region" description="Helical" evidence="15">
    <location>
        <begin position="13"/>
        <end position="32"/>
    </location>
</feature>
<reference evidence="19" key="1">
    <citation type="submission" date="2025-08" db="UniProtKB">
        <authorList>
            <consortium name="RefSeq"/>
        </authorList>
    </citation>
    <scope>IDENTIFICATION</scope>
    <source>
        <tissue evidence="19">Entire body</tissue>
    </source>
</reference>
<evidence type="ECO:0000256" key="1">
    <source>
        <dbReference type="ARBA" id="ARBA00004162"/>
    </source>
</evidence>
<dbReference type="SUPFAM" id="SSF56112">
    <property type="entry name" value="Protein kinase-like (PK-like)"/>
    <property type="match status" value="1"/>
</dbReference>
<dbReference type="Gene3D" id="2.60.40.2170">
    <property type="entry name" value="Wnt, WIF domain"/>
    <property type="match status" value="1"/>
</dbReference>
<keyword evidence="10 15" id="KW-1133">Transmembrane helix</keyword>
<keyword evidence="9" id="KW-0067">ATP-binding</keyword>
<evidence type="ECO:0000256" key="3">
    <source>
        <dbReference type="ARBA" id="ARBA00022553"/>
    </source>
</evidence>
<protein>
    <recommendedName>
        <fullName evidence="2">receptor protein-tyrosine kinase</fullName>
        <ecNumber evidence="2">2.7.10.1</ecNumber>
    </recommendedName>
</protein>
<dbReference type="Gene3D" id="3.30.200.20">
    <property type="entry name" value="Phosphorylase Kinase, domain 1"/>
    <property type="match status" value="1"/>
</dbReference>
<dbReference type="GO" id="GO:0043235">
    <property type="term" value="C:receptor complex"/>
    <property type="evidence" value="ECO:0007669"/>
    <property type="project" value="TreeGrafter"/>
</dbReference>
<dbReference type="InterPro" id="IPR050122">
    <property type="entry name" value="RTK"/>
</dbReference>
<keyword evidence="18" id="KW-1185">Reference proteome</keyword>
<evidence type="ECO:0000313" key="18">
    <source>
        <dbReference type="Proteomes" id="UP000192223"/>
    </source>
</evidence>
<keyword evidence="11 15" id="KW-0472">Membrane</keyword>
<dbReference type="GO" id="GO:0010976">
    <property type="term" value="P:positive regulation of neuron projection development"/>
    <property type="evidence" value="ECO:0007669"/>
    <property type="project" value="TreeGrafter"/>
</dbReference>
<dbReference type="SMART" id="SM00220">
    <property type="entry name" value="S_TKc"/>
    <property type="match status" value="1"/>
</dbReference>
<dbReference type="OrthoDB" id="535945at2759"/>
<evidence type="ECO:0000256" key="8">
    <source>
        <dbReference type="ARBA" id="ARBA00022777"/>
    </source>
</evidence>
<dbReference type="InterPro" id="IPR011009">
    <property type="entry name" value="Kinase-like_dom_sf"/>
</dbReference>
<dbReference type="FunFam" id="1.10.510.10:FF:000165">
    <property type="entry name" value="Tyrosine-protein kinase RYK"/>
    <property type="match status" value="1"/>
</dbReference>
<dbReference type="GO" id="GO:0005886">
    <property type="term" value="C:plasma membrane"/>
    <property type="evidence" value="ECO:0007669"/>
    <property type="project" value="UniProtKB-SubCell"/>
</dbReference>
<dbReference type="PRINTS" id="PR00109">
    <property type="entry name" value="TYRKINASE"/>
</dbReference>
<dbReference type="PROSITE" id="PS50814">
    <property type="entry name" value="WIF"/>
    <property type="match status" value="1"/>
</dbReference>
<evidence type="ECO:0000256" key="9">
    <source>
        <dbReference type="ARBA" id="ARBA00022840"/>
    </source>
</evidence>
<dbReference type="GeneID" id="108737340"/>
<dbReference type="InterPro" id="IPR000719">
    <property type="entry name" value="Prot_kinase_dom"/>
</dbReference>
<evidence type="ECO:0000256" key="7">
    <source>
        <dbReference type="ARBA" id="ARBA00022741"/>
    </source>
</evidence>
<dbReference type="GO" id="GO:0007169">
    <property type="term" value="P:cell surface receptor protein tyrosine kinase signaling pathway"/>
    <property type="evidence" value="ECO:0007669"/>
    <property type="project" value="TreeGrafter"/>
</dbReference>
<dbReference type="PROSITE" id="PS00109">
    <property type="entry name" value="PROTEIN_KINASE_TYR"/>
    <property type="match status" value="1"/>
</dbReference>
<dbReference type="SMART" id="SM00469">
    <property type="entry name" value="WIF"/>
    <property type="match status" value="1"/>
</dbReference>
<dbReference type="InterPro" id="IPR038677">
    <property type="entry name" value="WIF_sf"/>
</dbReference>
<dbReference type="Proteomes" id="UP000192223">
    <property type="component" value="Unplaced"/>
</dbReference>
<dbReference type="InterPro" id="IPR003306">
    <property type="entry name" value="WIF"/>
</dbReference>
<feature type="domain" description="Protein kinase" evidence="16">
    <location>
        <begin position="273"/>
        <end position="541"/>
    </location>
</feature>
<organism evidence="18 19">
    <name type="scientific">Agrilus planipennis</name>
    <name type="common">Emerald ash borer</name>
    <name type="synonym">Agrilus marcopoli</name>
    <dbReference type="NCBI Taxonomy" id="224129"/>
    <lineage>
        <taxon>Eukaryota</taxon>
        <taxon>Metazoa</taxon>
        <taxon>Ecdysozoa</taxon>
        <taxon>Arthropoda</taxon>
        <taxon>Hexapoda</taxon>
        <taxon>Insecta</taxon>
        <taxon>Pterygota</taxon>
        <taxon>Neoptera</taxon>
        <taxon>Endopterygota</taxon>
        <taxon>Coleoptera</taxon>
        <taxon>Polyphaga</taxon>
        <taxon>Elateriformia</taxon>
        <taxon>Buprestoidea</taxon>
        <taxon>Buprestidae</taxon>
        <taxon>Agrilinae</taxon>
        <taxon>Agrilus</taxon>
    </lineage>
</organism>
<feature type="transmembrane region" description="Helical" evidence="15">
    <location>
        <begin position="183"/>
        <end position="207"/>
    </location>
</feature>
<keyword evidence="3" id="KW-0597">Phosphoprotein</keyword>
<evidence type="ECO:0000256" key="10">
    <source>
        <dbReference type="ARBA" id="ARBA00022989"/>
    </source>
</evidence>
<dbReference type="STRING" id="224129.A0A1W4WP05"/>
<evidence type="ECO:0000259" key="16">
    <source>
        <dbReference type="PROSITE" id="PS50011"/>
    </source>
</evidence>
<dbReference type="GO" id="GO:0004714">
    <property type="term" value="F:transmembrane receptor protein tyrosine kinase activity"/>
    <property type="evidence" value="ECO:0007669"/>
    <property type="project" value="UniProtKB-EC"/>
</dbReference>
<dbReference type="PANTHER" id="PTHR24416:SF349">
    <property type="entry name" value="TYROSINE-PROTEIN KINASE RYK"/>
    <property type="match status" value="1"/>
</dbReference>
<evidence type="ECO:0000256" key="14">
    <source>
        <dbReference type="ARBA" id="ARBA00023180"/>
    </source>
</evidence>
<keyword evidence="4" id="KW-0808">Transferase</keyword>
<evidence type="ECO:0000256" key="5">
    <source>
        <dbReference type="ARBA" id="ARBA00022692"/>
    </source>
</evidence>
<dbReference type="Pfam" id="PF07714">
    <property type="entry name" value="PK_Tyr_Ser-Thr"/>
    <property type="match status" value="1"/>
</dbReference>
<dbReference type="KEGG" id="apln:108737340"/>
<dbReference type="CTD" id="35207"/>
<keyword evidence="14" id="KW-0325">Glycoprotein</keyword>
<dbReference type="FunCoup" id="A0A1W4WP05">
    <property type="interactions" value="307"/>
</dbReference>
<evidence type="ECO:0000259" key="17">
    <source>
        <dbReference type="PROSITE" id="PS50814"/>
    </source>
</evidence>
<evidence type="ECO:0000256" key="4">
    <source>
        <dbReference type="ARBA" id="ARBA00022679"/>
    </source>
</evidence>
<keyword evidence="7" id="KW-0547">Nucleotide-binding</keyword>
<dbReference type="PROSITE" id="PS50011">
    <property type="entry name" value="PROTEIN_KINASE_DOM"/>
    <property type="match status" value="1"/>
</dbReference>
<accession>A0A1W4WP05</accession>
<dbReference type="FunFam" id="3.30.200.20:FF:000502">
    <property type="entry name" value="Tyrosine-protein kinase Drl"/>
    <property type="match status" value="1"/>
</dbReference>
<keyword evidence="13" id="KW-0675">Receptor</keyword>
<dbReference type="InterPro" id="IPR001245">
    <property type="entry name" value="Ser-Thr/Tyr_kinase_cat_dom"/>
</dbReference>
<dbReference type="GO" id="GO:0007409">
    <property type="term" value="P:axonogenesis"/>
    <property type="evidence" value="ECO:0007669"/>
    <property type="project" value="TreeGrafter"/>
</dbReference>
<name>A0A1W4WP05_AGRPL</name>
<evidence type="ECO:0000256" key="15">
    <source>
        <dbReference type="SAM" id="Phobius"/>
    </source>
</evidence>
<proteinExistence type="predicted"/>
<dbReference type="EC" id="2.7.10.1" evidence="2"/>
<keyword evidence="5 15" id="KW-0812">Transmembrane</keyword>
<evidence type="ECO:0000256" key="11">
    <source>
        <dbReference type="ARBA" id="ARBA00023136"/>
    </source>
</evidence>
<keyword evidence="6" id="KW-0732">Signal</keyword>
<dbReference type="InterPro" id="IPR008266">
    <property type="entry name" value="Tyr_kinase_AS"/>
</dbReference>
<sequence>MEIVFRSPANPKILIYVVTLLNVCFGSFNFYIDTNEVQRLLGLNAELFYVRNGVINEQASNFILSVPYKHNVFYFTWESLEEKPLNYKVKVDSPEQVVLEKPVLNISATGLMPKGSQMFSVDIPCSGKQSGQSDILVSVTITLPSNNITNINIHRRKTCIETDVKANNILSDSESVNPGPAKMFYFAISCAVGFLFFFLVFLTSFYIRRKKFKKVSDNNIDQSQSTFLHSSRNPTAISSYGSFRRAPSYSLLEDRPKDIQERISDLTIQRCRVCLKSVLLEGTFGRVYQGTYTKDNGSVESVLIKTVTDHASQIQISLLLQEGMSMYSINHKNILSILGVSFEENTAPFLLYPFRDFKNLKIFLQKCKLCSEGVAHTLTTQEIVDMALQITGAMLYLHKRHLLHKDLAARNCVVDEKLKIQITDNALSRDLFPADYHCLGDNENRPIKWLAIESLISKTFSPQSDVWSFGVLLWELTSLAQQPYVEIDPFEMAAYLKDGYRLTQPINCPDELFAVIAYCWAMNPEDRPTFLQLKVCLSEFYSQLTQYV</sequence>
<dbReference type="Pfam" id="PF02019">
    <property type="entry name" value="WIF"/>
    <property type="match status" value="1"/>
</dbReference>
<evidence type="ECO:0000256" key="12">
    <source>
        <dbReference type="ARBA" id="ARBA00023137"/>
    </source>
</evidence>
<keyword evidence="8 19" id="KW-0418">Kinase</keyword>
<evidence type="ECO:0000256" key="13">
    <source>
        <dbReference type="ARBA" id="ARBA00023170"/>
    </source>
</evidence>
<evidence type="ECO:0000256" key="2">
    <source>
        <dbReference type="ARBA" id="ARBA00011902"/>
    </source>
</evidence>
<dbReference type="GO" id="GO:0005524">
    <property type="term" value="F:ATP binding"/>
    <property type="evidence" value="ECO:0007669"/>
    <property type="project" value="UniProtKB-KW"/>
</dbReference>